<dbReference type="CDD" id="cd06849">
    <property type="entry name" value="lipoyl_domain"/>
    <property type="match status" value="2"/>
</dbReference>
<proteinExistence type="inferred from homology"/>
<dbReference type="GO" id="GO:0045254">
    <property type="term" value="C:pyruvate dehydrogenase complex"/>
    <property type="evidence" value="ECO:0007669"/>
    <property type="project" value="UniProtKB-UniRule"/>
</dbReference>
<feature type="compositionally biased region" description="Low complexity" evidence="10">
    <location>
        <begin position="209"/>
        <end position="229"/>
    </location>
</feature>
<dbReference type="RefSeq" id="WP_008737304.1">
    <property type="nucleotide sequence ID" value="NZ_CP004387.1"/>
</dbReference>
<dbReference type="EMBL" id="CP004387">
    <property type="protein sequence ID" value="AJD47417.1"/>
    <property type="molecule type" value="Genomic_DNA"/>
</dbReference>
<dbReference type="InterPro" id="IPR036625">
    <property type="entry name" value="E3-bd_dom_sf"/>
</dbReference>
<dbReference type="Pfam" id="PF02817">
    <property type="entry name" value="E3_binding"/>
    <property type="match status" value="1"/>
</dbReference>
<dbReference type="PROSITE" id="PS51826">
    <property type="entry name" value="PSBD"/>
    <property type="match status" value="1"/>
</dbReference>
<dbReference type="GO" id="GO:0031405">
    <property type="term" value="F:lipoic acid binding"/>
    <property type="evidence" value="ECO:0007669"/>
    <property type="project" value="TreeGrafter"/>
</dbReference>
<keyword evidence="14" id="KW-1185">Reference proteome</keyword>
<feature type="region of interest" description="Disordered" evidence="10">
    <location>
        <begin position="76"/>
        <end position="114"/>
    </location>
</feature>
<sequence>MSVEIIKVPDTGSSDPVDVIEVSVKAGDQIAPEDTIVVLESDKATVEVPAPLGGKVLKLLVNTGDRVKEGDPLLEVETADDAKAEAKPAAPKTEEKPAQAAPEQKKAAAPAKAVSQTVKVPDLGDIKDAELIELNVKAGDRIDAEQILGVLESDKASLEIPAPAAGVVKSVSVKVGDKLNTGDALLELEGAGDAEPEQAPAGTPEETPKASANEKPAAPAKAPDTARPAGSDSGPSGPVHAGPAVRKLARELGVDLARVRGTGPKNRILKDDVHAHVKSLLSERPAASAGGGFSIELPEIDFSKFGEIERVELNKLRRVSASNLHRAWVTIPHVTQFDDADITTLEAFRQSENQRLQKSGAKLTMLAFLVKACAVALREFPHFNSSLENGGEALIQKHYINIGVAVDTPNGLVVPVVRDADKKGVVEIAREVGELAEKARNRKLAPGDMQGGTFSISSLGGIGGTAFTPIVNWPEVAILGVSRTQKKPVWNGKEFEPRDMLPLSLSYDHRVIDGADAARFITYLSGVLADMRRALL</sequence>
<keyword evidence="6 9" id="KW-0012">Acyltransferase</keyword>
<dbReference type="InterPro" id="IPR023213">
    <property type="entry name" value="CAT-like_dom_sf"/>
</dbReference>
<evidence type="ECO:0000256" key="3">
    <source>
        <dbReference type="ARBA" id="ARBA00022679"/>
    </source>
</evidence>
<dbReference type="PROSITE" id="PS50968">
    <property type="entry name" value="BIOTINYL_LIPOYL"/>
    <property type="match status" value="2"/>
</dbReference>
<comment type="similarity">
    <text evidence="1 9">Belongs to the 2-oxoacid dehydrogenase family.</text>
</comment>
<name>A0A0B4XM48_9GAMM</name>
<dbReference type="HOGENOM" id="CLU_016733_10_0_6"/>
<evidence type="ECO:0000256" key="10">
    <source>
        <dbReference type="SAM" id="MobiDB-lite"/>
    </source>
</evidence>
<evidence type="ECO:0000259" key="11">
    <source>
        <dbReference type="PROSITE" id="PS50968"/>
    </source>
</evidence>
<evidence type="ECO:0000256" key="5">
    <source>
        <dbReference type="ARBA" id="ARBA00022823"/>
    </source>
</evidence>
<comment type="catalytic activity">
    <reaction evidence="8 9">
        <text>N(6)-[(R)-dihydrolipoyl]-L-lysyl-[protein] + acetyl-CoA = N(6)-[(R)-S(8)-acetyldihydrolipoyl]-L-lysyl-[protein] + CoA</text>
        <dbReference type="Rhea" id="RHEA:17017"/>
        <dbReference type="Rhea" id="RHEA-COMP:10475"/>
        <dbReference type="Rhea" id="RHEA-COMP:10478"/>
        <dbReference type="ChEBI" id="CHEBI:57287"/>
        <dbReference type="ChEBI" id="CHEBI:57288"/>
        <dbReference type="ChEBI" id="CHEBI:83100"/>
        <dbReference type="ChEBI" id="CHEBI:83111"/>
        <dbReference type="EC" id="2.3.1.12"/>
    </reaction>
</comment>
<keyword evidence="4" id="KW-0677">Repeat</keyword>
<dbReference type="STRING" id="391936.S7S_04985"/>
<comment type="function">
    <text evidence="7">The pyruvate dehydrogenase complex catalyzes the overall conversion of pyruvate to acetyl-CoA and CO(2). It contains multiple copies of three enzymatic components: pyruvate dehydrogenase (E1), dihydrolipoamide acetyltransferase (E2) and lipoamide dehydrogenase (E3).</text>
</comment>
<dbReference type="GO" id="GO:0006086">
    <property type="term" value="P:pyruvate decarboxylation to acetyl-CoA"/>
    <property type="evidence" value="ECO:0007669"/>
    <property type="project" value="UniProtKB-UniRule"/>
</dbReference>
<dbReference type="InterPro" id="IPR004167">
    <property type="entry name" value="PSBD"/>
</dbReference>
<dbReference type="InterPro" id="IPR006256">
    <property type="entry name" value="AcTrfase_Pyrv_DH_cplx"/>
</dbReference>
<gene>
    <name evidence="13" type="ORF">S7S_04985</name>
</gene>
<dbReference type="InterPro" id="IPR000089">
    <property type="entry name" value="Biotin_lipoyl"/>
</dbReference>
<evidence type="ECO:0000256" key="2">
    <source>
        <dbReference type="ARBA" id="ARBA00011484"/>
    </source>
</evidence>
<evidence type="ECO:0000313" key="13">
    <source>
        <dbReference type="EMBL" id="AJD47417.1"/>
    </source>
</evidence>
<evidence type="ECO:0000313" key="14">
    <source>
        <dbReference type="Proteomes" id="UP000006764"/>
    </source>
</evidence>
<dbReference type="InterPro" id="IPR001078">
    <property type="entry name" value="2-oxoacid_DH_actylTfrase"/>
</dbReference>
<dbReference type="InterPro" id="IPR050743">
    <property type="entry name" value="2-oxoacid_DH_E2_comp"/>
</dbReference>
<feature type="region of interest" description="Disordered" evidence="10">
    <location>
        <begin position="191"/>
        <end position="242"/>
    </location>
</feature>
<dbReference type="SUPFAM" id="SSF47005">
    <property type="entry name" value="Peripheral subunit-binding domain of 2-oxo acid dehydrogenase complex"/>
    <property type="match status" value="1"/>
</dbReference>
<dbReference type="Pfam" id="PF00364">
    <property type="entry name" value="Biotin_lipoyl"/>
    <property type="match status" value="2"/>
</dbReference>
<keyword evidence="3 9" id="KW-0808">Transferase</keyword>
<evidence type="ECO:0000256" key="1">
    <source>
        <dbReference type="ARBA" id="ARBA00007317"/>
    </source>
</evidence>
<dbReference type="GO" id="GO:0004742">
    <property type="term" value="F:dihydrolipoyllysine-residue acetyltransferase activity"/>
    <property type="evidence" value="ECO:0007669"/>
    <property type="project" value="UniProtKB-UniRule"/>
</dbReference>
<dbReference type="FunFam" id="3.30.559.10:FF:000004">
    <property type="entry name" value="Acetyltransferase component of pyruvate dehydrogenase complex"/>
    <property type="match status" value="1"/>
</dbReference>
<dbReference type="Proteomes" id="UP000006764">
    <property type="component" value="Chromosome"/>
</dbReference>
<reference evidence="13 14" key="1">
    <citation type="journal article" date="2012" name="J. Bacteriol.">
        <title>Genome sequence of an alkane-degrading bacterium, Alcanivorax pacificus type strain W11-5, isolated from deep sea sediment.</title>
        <authorList>
            <person name="Lai Q."/>
            <person name="Shao Z."/>
        </authorList>
    </citation>
    <scope>NUCLEOTIDE SEQUENCE [LARGE SCALE GENOMIC DNA]</scope>
    <source>
        <strain evidence="13 14">W11-5</strain>
    </source>
</reference>
<accession>A0A0B4XM48</accession>
<dbReference type="GO" id="GO:0005737">
    <property type="term" value="C:cytoplasm"/>
    <property type="evidence" value="ECO:0007669"/>
    <property type="project" value="TreeGrafter"/>
</dbReference>
<dbReference type="OrthoDB" id="9805770at2"/>
<feature type="domain" description="Peripheral subunit-binding (PSBD)" evidence="12">
    <location>
        <begin position="240"/>
        <end position="277"/>
    </location>
</feature>
<evidence type="ECO:0000256" key="4">
    <source>
        <dbReference type="ARBA" id="ARBA00022737"/>
    </source>
</evidence>
<dbReference type="AlphaFoldDB" id="A0A0B4XM48"/>
<evidence type="ECO:0000256" key="8">
    <source>
        <dbReference type="ARBA" id="ARBA00048370"/>
    </source>
</evidence>
<protein>
    <recommendedName>
        <fullName evidence="9">Acetyltransferase component of pyruvate dehydrogenase complex</fullName>
        <ecNumber evidence="9">2.3.1.12</ecNumber>
    </recommendedName>
</protein>
<dbReference type="Gene3D" id="4.10.320.10">
    <property type="entry name" value="E3-binding domain"/>
    <property type="match status" value="1"/>
</dbReference>
<dbReference type="PANTHER" id="PTHR43178">
    <property type="entry name" value="DIHYDROLIPOAMIDE ACETYLTRANSFERASE COMPONENT OF PYRUVATE DEHYDROGENASE COMPLEX"/>
    <property type="match status" value="1"/>
</dbReference>
<dbReference type="SUPFAM" id="SSF52777">
    <property type="entry name" value="CoA-dependent acyltransferases"/>
    <property type="match status" value="1"/>
</dbReference>
<dbReference type="Pfam" id="PF00198">
    <property type="entry name" value="2-oxoacid_dh"/>
    <property type="match status" value="1"/>
</dbReference>
<dbReference type="Gene3D" id="2.40.50.100">
    <property type="match status" value="2"/>
</dbReference>
<dbReference type="EC" id="2.3.1.12" evidence="9"/>
<dbReference type="Gene3D" id="3.30.559.10">
    <property type="entry name" value="Chloramphenicol acetyltransferase-like domain"/>
    <property type="match status" value="1"/>
</dbReference>
<feature type="compositionally biased region" description="Low complexity" evidence="10">
    <location>
        <begin position="98"/>
        <end position="113"/>
    </location>
</feature>
<dbReference type="NCBIfam" id="TIGR01348">
    <property type="entry name" value="PDHac_trf_long"/>
    <property type="match status" value="1"/>
</dbReference>
<evidence type="ECO:0000256" key="9">
    <source>
        <dbReference type="RuleBase" id="RU361137"/>
    </source>
</evidence>
<dbReference type="SUPFAM" id="SSF51230">
    <property type="entry name" value="Single hybrid motif"/>
    <property type="match status" value="2"/>
</dbReference>
<feature type="compositionally biased region" description="Basic and acidic residues" evidence="10">
    <location>
        <begin position="80"/>
        <end position="97"/>
    </location>
</feature>
<dbReference type="InterPro" id="IPR003016">
    <property type="entry name" value="2-oxoA_DH_lipoyl-BS"/>
</dbReference>
<feature type="domain" description="Lipoyl-binding" evidence="11">
    <location>
        <begin position="3"/>
        <end position="77"/>
    </location>
</feature>
<comment type="subunit">
    <text evidence="2 9">Forms a 24-polypeptide structural core with octahedral symmetry.</text>
</comment>
<dbReference type="KEGG" id="apac:S7S_04985"/>
<dbReference type="PANTHER" id="PTHR43178:SF2">
    <property type="entry name" value="DIHYDROLIPOYLLYSINE-RESIDUE ACETYLTRANSFERASE COMPONENT OF PYRUVATE DEHYDROGENASE COMPLEX"/>
    <property type="match status" value="1"/>
</dbReference>
<organism evidence="13 14">
    <name type="scientific">Isoalcanivorax pacificus W11-5</name>
    <dbReference type="NCBI Taxonomy" id="391936"/>
    <lineage>
        <taxon>Bacteria</taxon>
        <taxon>Pseudomonadati</taxon>
        <taxon>Pseudomonadota</taxon>
        <taxon>Gammaproteobacteria</taxon>
        <taxon>Oceanospirillales</taxon>
        <taxon>Alcanivoracaceae</taxon>
        <taxon>Isoalcanivorax</taxon>
    </lineage>
</organism>
<keyword evidence="5 9" id="KW-0450">Lipoyl</keyword>
<evidence type="ECO:0000256" key="6">
    <source>
        <dbReference type="ARBA" id="ARBA00023315"/>
    </source>
</evidence>
<dbReference type="PROSITE" id="PS00189">
    <property type="entry name" value="LIPOYL"/>
    <property type="match status" value="2"/>
</dbReference>
<evidence type="ECO:0000259" key="12">
    <source>
        <dbReference type="PROSITE" id="PS51826"/>
    </source>
</evidence>
<dbReference type="InterPro" id="IPR011053">
    <property type="entry name" value="Single_hybrid_motif"/>
</dbReference>
<feature type="domain" description="Lipoyl-binding" evidence="11">
    <location>
        <begin position="115"/>
        <end position="189"/>
    </location>
</feature>
<keyword evidence="13" id="KW-0670">Pyruvate</keyword>
<evidence type="ECO:0000256" key="7">
    <source>
        <dbReference type="ARBA" id="ARBA00025211"/>
    </source>
</evidence>
<comment type="cofactor">
    <cofactor evidence="9">
        <name>(R)-lipoate</name>
        <dbReference type="ChEBI" id="CHEBI:83088"/>
    </cofactor>
    <text evidence="9">Binds 2 lipoyl cofactors covalently.</text>
</comment>